<dbReference type="GO" id="GO:0048278">
    <property type="term" value="P:vesicle docking"/>
    <property type="evidence" value="ECO:0007669"/>
    <property type="project" value="TreeGrafter"/>
</dbReference>
<keyword evidence="4" id="KW-0472">Membrane</keyword>
<dbReference type="InterPro" id="IPR006011">
    <property type="entry name" value="Syntaxin_N"/>
</dbReference>
<reference evidence="6" key="1">
    <citation type="submission" date="2020-07" db="EMBL/GenBank/DDBJ databases">
        <title>The High-quality genome of the commercially important snow crab, Chionoecetes opilio.</title>
        <authorList>
            <person name="Jeong J.-H."/>
            <person name="Ryu S."/>
        </authorList>
    </citation>
    <scope>NUCLEOTIDE SEQUENCE</scope>
    <source>
        <strain evidence="6">MADBK_172401_WGS</strain>
        <tissue evidence="6">Digestive gland</tissue>
    </source>
</reference>
<evidence type="ECO:0000256" key="4">
    <source>
        <dbReference type="ARBA" id="ARBA00023136"/>
    </source>
</evidence>
<proteinExistence type="predicted"/>
<sequence length="255" mass="29724">MIRDRLAELQAAQDEEDKDVCVAVEVTAEQASMDHFFVQIQEVLEETCKLEEAVSQVRKKHSEILSSSQSDPNLTRELDDLTAAIKRSGTRVNTKLKEIAPRLVEENEKHSADVRIRRTQHGGATRRFGEAMTLYYNVQEEYRDRCKDKIHRQMKITGKDPTEEELNEMLEKDNLEIFTQGIMMETQQANHSYRTSRTVTKRSSNWKTHYENYTTFLSTYQLIHPYILLTFSTSIMIAPHNTPYRLLRPKSSTHK</sequence>
<gene>
    <name evidence="6" type="primary">Syx1A_1</name>
    <name evidence="6" type="ORF">GWK47_000880</name>
</gene>
<dbReference type="Pfam" id="PF00804">
    <property type="entry name" value="Syntaxin"/>
    <property type="match status" value="1"/>
</dbReference>
<dbReference type="FunFam" id="1.20.58.70:FF:000011">
    <property type="entry name" value="Syntaxin 4"/>
    <property type="match status" value="1"/>
</dbReference>
<dbReference type="SMART" id="SM00503">
    <property type="entry name" value="SynN"/>
    <property type="match status" value="1"/>
</dbReference>
<evidence type="ECO:0000313" key="6">
    <source>
        <dbReference type="EMBL" id="KAG0717005.1"/>
    </source>
</evidence>
<dbReference type="GO" id="GO:0006906">
    <property type="term" value="P:vesicle fusion"/>
    <property type="evidence" value="ECO:0007669"/>
    <property type="project" value="TreeGrafter"/>
</dbReference>
<evidence type="ECO:0000256" key="3">
    <source>
        <dbReference type="ARBA" id="ARBA00022989"/>
    </source>
</evidence>
<dbReference type="GO" id="GO:0006887">
    <property type="term" value="P:exocytosis"/>
    <property type="evidence" value="ECO:0007669"/>
    <property type="project" value="TreeGrafter"/>
</dbReference>
<keyword evidence="3" id="KW-1133">Transmembrane helix</keyword>
<keyword evidence="7" id="KW-1185">Reference proteome</keyword>
<evidence type="ECO:0000256" key="2">
    <source>
        <dbReference type="ARBA" id="ARBA00022692"/>
    </source>
</evidence>
<dbReference type="PANTHER" id="PTHR19957">
    <property type="entry name" value="SYNTAXIN"/>
    <property type="match status" value="1"/>
</dbReference>
<dbReference type="GO" id="GO:0005484">
    <property type="term" value="F:SNAP receptor activity"/>
    <property type="evidence" value="ECO:0007669"/>
    <property type="project" value="TreeGrafter"/>
</dbReference>
<dbReference type="EMBL" id="JACEEZ010018361">
    <property type="protein sequence ID" value="KAG0717005.1"/>
    <property type="molecule type" value="Genomic_DNA"/>
</dbReference>
<evidence type="ECO:0000313" key="7">
    <source>
        <dbReference type="Proteomes" id="UP000770661"/>
    </source>
</evidence>
<evidence type="ECO:0000256" key="1">
    <source>
        <dbReference type="ARBA" id="ARBA00004211"/>
    </source>
</evidence>
<comment type="subcellular location">
    <subcellularLocation>
        <location evidence="1">Membrane</location>
        <topology evidence="1">Single-pass type IV membrane protein</topology>
    </subcellularLocation>
</comment>
<comment type="caution">
    <text evidence="6">The sequence shown here is derived from an EMBL/GenBank/DDBJ whole genome shotgun (WGS) entry which is preliminary data.</text>
</comment>
<dbReference type="SUPFAM" id="SSF47661">
    <property type="entry name" value="t-snare proteins"/>
    <property type="match status" value="1"/>
</dbReference>
<keyword evidence="2" id="KW-0812">Transmembrane</keyword>
<organism evidence="6 7">
    <name type="scientific">Chionoecetes opilio</name>
    <name type="common">Atlantic snow crab</name>
    <name type="synonym">Cancer opilio</name>
    <dbReference type="NCBI Taxonomy" id="41210"/>
    <lineage>
        <taxon>Eukaryota</taxon>
        <taxon>Metazoa</taxon>
        <taxon>Ecdysozoa</taxon>
        <taxon>Arthropoda</taxon>
        <taxon>Crustacea</taxon>
        <taxon>Multicrustacea</taxon>
        <taxon>Malacostraca</taxon>
        <taxon>Eumalacostraca</taxon>
        <taxon>Eucarida</taxon>
        <taxon>Decapoda</taxon>
        <taxon>Pleocyemata</taxon>
        <taxon>Brachyura</taxon>
        <taxon>Eubrachyura</taxon>
        <taxon>Majoidea</taxon>
        <taxon>Majidae</taxon>
        <taxon>Chionoecetes</taxon>
    </lineage>
</organism>
<dbReference type="Proteomes" id="UP000770661">
    <property type="component" value="Unassembled WGS sequence"/>
</dbReference>
<dbReference type="GO" id="GO:0000149">
    <property type="term" value="F:SNARE binding"/>
    <property type="evidence" value="ECO:0007669"/>
    <property type="project" value="TreeGrafter"/>
</dbReference>
<dbReference type="InterPro" id="IPR045242">
    <property type="entry name" value="Syntaxin"/>
</dbReference>
<dbReference type="GO" id="GO:0006886">
    <property type="term" value="P:intracellular protein transport"/>
    <property type="evidence" value="ECO:0007669"/>
    <property type="project" value="TreeGrafter"/>
</dbReference>
<dbReference type="InterPro" id="IPR010989">
    <property type="entry name" value="SNARE"/>
</dbReference>
<dbReference type="GO" id="GO:0012505">
    <property type="term" value="C:endomembrane system"/>
    <property type="evidence" value="ECO:0007669"/>
    <property type="project" value="TreeGrafter"/>
</dbReference>
<dbReference type="Gene3D" id="1.20.58.70">
    <property type="match status" value="1"/>
</dbReference>
<accession>A0A8J4Y8X1</accession>
<dbReference type="OrthoDB" id="10255013at2759"/>
<protein>
    <submittedName>
        <fullName evidence="6">Syntaxin-1A</fullName>
    </submittedName>
</protein>
<dbReference type="GO" id="GO:0005886">
    <property type="term" value="C:plasma membrane"/>
    <property type="evidence" value="ECO:0007669"/>
    <property type="project" value="TreeGrafter"/>
</dbReference>
<dbReference type="PANTHER" id="PTHR19957:SF307">
    <property type="entry name" value="PROTEIN SSO1-RELATED"/>
    <property type="match status" value="1"/>
</dbReference>
<evidence type="ECO:0000259" key="5">
    <source>
        <dbReference type="SMART" id="SM00503"/>
    </source>
</evidence>
<dbReference type="GO" id="GO:0031201">
    <property type="term" value="C:SNARE complex"/>
    <property type="evidence" value="ECO:0007669"/>
    <property type="project" value="TreeGrafter"/>
</dbReference>
<name>A0A8J4Y8X1_CHIOP</name>
<feature type="domain" description="Syntaxin N-terminal" evidence="5">
    <location>
        <begin position="28"/>
        <end position="147"/>
    </location>
</feature>
<dbReference type="CDD" id="cd00179">
    <property type="entry name" value="SynN"/>
    <property type="match status" value="1"/>
</dbReference>
<dbReference type="AlphaFoldDB" id="A0A8J4Y8X1"/>